<keyword evidence="6" id="KW-1185">Reference proteome</keyword>
<evidence type="ECO:0000259" key="4">
    <source>
        <dbReference type="Pfam" id="PF19040"/>
    </source>
</evidence>
<feature type="transmembrane region" description="Helical" evidence="2">
    <location>
        <begin position="87"/>
        <end position="107"/>
    </location>
</feature>
<feature type="domain" description="Acyltransferase 3" evidence="3">
    <location>
        <begin position="62"/>
        <end position="388"/>
    </location>
</feature>
<dbReference type="EMBL" id="CP030073">
    <property type="protein sequence ID" value="AWW41445.1"/>
    <property type="molecule type" value="Genomic_DNA"/>
</dbReference>
<dbReference type="InterPro" id="IPR043968">
    <property type="entry name" value="SGNH"/>
</dbReference>
<evidence type="ECO:0000256" key="1">
    <source>
        <dbReference type="SAM" id="MobiDB-lite"/>
    </source>
</evidence>
<keyword evidence="2" id="KW-1133">Transmembrane helix</keyword>
<reference evidence="5 6" key="1">
    <citation type="journal article" date="2019" name="Int. J. Syst. Evol. Microbiol.">
        <title>Streptomyces cadmiisoli sp. nov., a novel actinomycete isolated from cadmium-contaminated soil.</title>
        <authorList>
            <person name="Li K."/>
            <person name="Tang X."/>
            <person name="Zhao J."/>
            <person name="Guo Y."/>
            <person name="Tang Y."/>
            <person name="Gao J."/>
        </authorList>
    </citation>
    <scope>NUCLEOTIDE SEQUENCE [LARGE SCALE GENOMIC DNA]</scope>
    <source>
        <strain evidence="5 6">ZFG47</strain>
    </source>
</reference>
<accession>A0A2Z4J8G9</accession>
<feature type="transmembrane region" description="Helical" evidence="2">
    <location>
        <begin position="334"/>
        <end position="353"/>
    </location>
</feature>
<feature type="transmembrane region" description="Helical" evidence="2">
    <location>
        <begin position="407"/>
        <end position="430"/>
    </location>
</feature>
<dbReference type="GO" id="GO:0009103">
    <property type="term" value="P:lipopolysaccharide biosynthetic process"/>
    <property type="evidence" value="ECO:0007669"/>
    <property type="project" value="TreeGrafter"/>
</dbReference>
<keyword evidence="2" id="KW-0812">Transmembrane</keyword>
<feature type="region of interest" description="Disordered" evidence="1">
    <location>
        <begin position="25"/>
        <end position="57"/>
    </location>
</feature>
<sequence length="731" mass="79575">MTALTRTDPAQRTGACVTHPLITPYAEQERDSIRQPGSSPPPEHGPRSRRPVHSPEPSLRKDIQGLRALAVTLVVLAHAQLPFVSGGYIGVDVFFVISGFLITGGLIREAERSRSVSLRRFYARRALRILPLATLVALTTMAGCWFFASKIRFTEFMNDALAGALYFMNVDLAASGTDYLREGAAPSPFQHFWSLSVEEQFYLLWPVLLLVSWKCFRRPWLKALPLGVLCLVSFAFSVGVGEASPSWSYFGPHTRLWELGAGSLLAFAASALAHLPRPLAEAATWLGLAGILASAVLYDDRTPFPGYHALVPVAGAALVIAGGCGASPPFASRLLSVPPATWLGGLSYGWYLWHWPVLMIGPSALTRTPTPELSLVLALMALLLAWVTLHLVENPIRHRRSLRRRSAAALALGLGLSATVVAGALVAASFPPAISSTARAPELDRALAAADDPRTGLEELVAGSAASLPRNLSPRLTEMKEQRSAVYRDGCHVGYGGEKSPGCVYGDRTSDKVVVLFGDSHAAQWFPALESLSRKHGWKLVSLTKSSCKTADVMIVAQNRPYKACENWREDALNRIGRLRPQLVVTSSSEAATPAERMADPSAEWRAGYERVYRQLARRSEHLLVLLDNPWPRNDAVECAASRPLDLPACEQSSREAVKSPVLREASRRAARHVKASLLDPMPWFCAPGGRCPLVVGDTFVYRDESHVAESYAAALTPLLERELRPTGLVD</sequence>
<dbReference type="PANTHER" id="PTHR23028">
    <property type="entry name" value="ACETYLTRANSFERASE"/>
    <property type="match status" value="1"/>
</dbReference>
<feature type="transmembrane region" description="Helical" evidence="2">
    <location>
        <begin position="304"/>
        <end position="322"/>
    </location>
</feature>
<feature type="transmembrane region" description="Helical" evidence="2">
    <location>
        <begin position="373"/>
        <end position="392"/>
    </location>
</feature>
<feature type="region of interest" description="Disordered" evidence="1">
    <location>
        <begin position="1"/>
        <end position="20"/>
    </location>
</feature>
<feature type="transmembrane region" description="Helical" evidence="2">
    <location>
        <begin position="223"/>
        <end position="244"/>
    </location>
</feature>
<organism evidence="5 6">
    <name type="scientific">Streptomyces cadmiisoli</name>
    <dbReference type="NCBI Taxonomy" id="2184053"/>
    <lineage>
        <taxon>Bacteria</taxon>
        <taxon>Bacillati</taxon>
        <taxon>Actinomycetota</taxon>
        <taxon>Actinomycetes</taxon>
        <taxon>Kitasatosporales</taxon>
        <taxon>Streptomycetaceae</taxon>
        <taxon>Streptomyces</taxon>
        <taxon>Streptomyces aurantiacus group</taxon>
    </lineage>
</organism>
<dbReference type="InterPro" id="IPR002656">
    <property type="entry name" value="Acyl_transf_3_dom"/>
</dbReference>
<evidence type="ECO:0000256" key="2">
    <source>
        <dbReference type="SAM" id="Phobius"/>
    </source>
</evidence>
<keyword evidence="5" id="KW-0808">Transferase</keyword>
<feature type="compositionally biased region" description="Polar residues" evidence="1">
    <location>
        <begin position="1"/>
        <end position="10"/>
    </location>
</feature>
<evidence type="ECO:0000313" key="5">
    <source>
        <dbReference type="EMBL" id="AWW41445.1"/>
    </source>
</evidence>
<evidence type="ECO:0000259" key="3">
    <source>
        <dbReference type="Pfam" id="PF01757"/>
    </source>
</evidence>
<feature type="transmembrane region" description="Helical" evidence="2">
    <location>
        <begin position="65"/>
        <end position="81"/>
    </location>
</feature>
<feature type="transmembrane region" description="Helical" evidence="2">
    <location>
        <begin position="200"/>
        <end position="216"/>
    </location>
</feature>
<feature type="transmembrane region" description="Helical" evidence="2">
    <location>
        <begin position="256"/>
        <end position="275"/>
    </location>
</feature>
<feature type="domain" description="SGNH" evidence="4">
    <location>
        <begin position="491"/>
        <end position="721"/>
    </location>
</feature>
<keyword evidence="2" id="KW-0472">Membrane</keyword>
<name>A0A2Z4J8G9_9ACTN</name>
<dbReference type="Proteomes" id="UP000249616">
    <property type="component" value="Chromosome"/>
</dbReference>
<dbReference type="Pfam" id="PF01757">
    <property type="entry name" value="Acyl_transf_3"/>
    <property type="match status" value="1"/>
</dbReference>
<feature type="transmembrane region" description="Helical" evidence="2">
    <location>
        <begin position="282"/>
        <end position="298"/>
    </location>
</feature>
<dbReference type="GO" id="GO:0016020">
    <property type="term" value="C:membrane"/>
    <property type="evidence" value="ECO:0007669"/>
    <property type="project" value="TreeGrafter"/>
</dbReference>
<dbReference type="KEGG" id="scad:DN051_36205"/>
<dbReference type="PANTHER" id="PTHR23028:SF53">
    <property type="entry name" value="ACYL_TRANSF_3 DOMAIN-CONTAINING PROTEIN"/>
    <property type="match status" value="1"/>
</dbReference>
<dbReference type="AlphaFoldDB" id="A0A2Z4J8G9"/>
<protein>
    <submittedName>
        <fullName evidence="5">Acyltransferase</fullName>
    </submittedName>
</protein>
<feature type="transmembrane region" description="Helical" evidence="2">
    <location>
        <begin position="127"/>
        <end position="148"/>
    </location>
</feature>
<dbReference type="Pfam" id="PF19040">
    <property type="entry name" value="SGNH"/>
    <property type="match status" value="1"/>
</dbReference>
<evidence type="ECO:0000313" key="6">
    <source>
        <dbReference type="Proteomes" id="UP000249616"/>
    </source>
</evidence>
<keyword evidence="5" id="KW-0012">Acyltransferase</keyword>
<proteinExistence type="predicted"/>
<dbReference type="GO" id="GO:0016747">
    <property type="term" value="F:acyltransferase activity, transferring groups other than amino-acyl groups"/>
    <property type="evidence" value="ECO:0007669"/>
    <property type="project" value="InterPro"/>
</dbReference>
<gene>
    <name evidence="5" type="ORF">DN051_36205</name>
</gene>
<dbReference type="InterPro" id="IPR050879">
    <property type="entry name" value="Acyltransferase_3"/>
</dbReference>